<dbReference type="EMBL" id="JBEPSJ010000002">
    <property type="protein sequence ID" value="MET4582455.1"/>
    <property type="molecule type" value="Genomic_DNA"/>
</dbReference>
<protein>
    <recommendedName>
        <fullName evidence="3">HNH nuclease domain-containing protein</fullName>
    </recommendedName>
</protein>
<dbReference type="Pfam" id="PF02720">
    <property type="entry name" value="DUF222"/>
    <property type="match status" value="1"/>
</dbReference>
<feature type="compositionally biased region" description="Polar residues" evidence="2">
    <location>
        <begin position="274"/>
        <end position="290"/>
    </location>
</feature>
<feature type="domain" description="HNH nuclease" evidence="3">
    <location>
        <begin position="389"/>
        <end position="440"/>
    </location>
</feature>
<evidence type="ECO:0000259" key="3">
    <source>
        <dbReference type="SMART" id="SM00507"/>
    </source>
</evidence>
<dbReference type="InterPro" id="IPR003870">
    <property type="entry name" value="DUF222"/>
</dbReference>
<dbReference type="InterPro" id="IPR003615">
    <property type="entry name" value="HNH_nuc"/>
</dbReference>
<dbReference type="SMART" id="SM00507">
    <property type="entry name" value="HNHc"/>
    <property type="match status" value="1"/>
</dbReference>
<comment type="caution">
    <text evidence="4">The sequence shown here is derived from an EMBL/GenBank/DDBJ whole genome shotgun (WGS) entry which is preliminary data.</text>
</comment>
<keyword evidence="5" id="KW-1185">Reference proteome</keyword>
<reference evidence="4 5" key="1">
    <citation type="submission" date="2024-06" db="EMBL/GenBank/DDBJ databases">
        <title>Sorghum-associated microbial communities from plants grown in Nebraska, USA.</title>
        <authorList>
            <person name="Schachtman D."/>
        </authorList>
    </citation>
    <scope>NUCLEOTIDE SEQUENCE [LARGE SCALE GENOMIC DNA]</scope>
    <source>
        <strain evidence="4 5">2857</strain>
    </source>
</reference>
<feature type="region of interest" description="Disordered" evidence="2">
    <location>
        <begin position="273"/>
        <end position="294"/>
    </location>
</feature>
<dbReference type="CDD" id="cd00085">
    <property type="entry name" value="HNHc"/>
    <property type="match status" value="1"/>
</dbReference>
<comment type="similarity">
    <text evidence="1">Belongs to the Rv1128c/1148c/1588c/1702c/1945/3466 family.</text>
</comment>
<dbReference type="Proteomes" id="UP001549257">
    <property type="component" value="Unassembled WGS sequence"/>
</dbReference>
<accession>A0ABV2QN40</accession>
<dbReference type="RefSeq" id="WP_354024645.1">
    <property type="nucleotide sequence ID" value="NZ_JBEPSJ010000002.1"/>
</dbReference>
<gene>
    <name evidence="4" type="ORF">ABIE21_001965</name>
</gene>
<name>A0ABV2QN40_9MICO</name>
<evidence type="ECO:0000256" key="2">
    <source>
        <dbReference type="SAM" id="MobiDB-lite"/>
    </source>
</evidence>
<evidence type="ECO:0000256" key="1">
    <source>
        <dbReference type="ARBA" id="ARBA00023450"/>
    </source>
</evidence>
<evidence type="ECO:0000313" key="5">
    <source>
        <dbReference type="Proteomes" id="UP001549257"/>
    </source>
</evidence>
<sequence>MNDIELLEDAVRQVRDRLAAILGAPGEGDDSALGVGGLAAALSGADGRRVCAVTVAVEEAGRLVDALRVVVAGEVHDRSLPERGDDGLAFAHGLRRGWQLVERLTRVSPAEARRRTLLGAAARPRTTLDGTVLPPAHPLVGAALAGGEIGVDAAEVVVRCLDQAASVGCPDPVDLAAAEQALVETAAHAPAEEVGVQARAWREALDPDGAEPRDDRARRRRVFRLGRERDDGLTPFGGMLTPVDAALLRAAFAEADKPGNLPRFLSDADRASGTVMTTDPAGQTTITLTDPRTHGQRHYDVATGLWAAGVRSTGTEPGGMRSTAQVTAVITLDDLRARTGVGWIDGVAEPVSTATIERMVCAAGYAPLLLGDNDEALMLGRTRRLFSPAQLKALAVRDGGCVNCGAPPGGCDGHHVLGWQAHDGPTGIDNGVLLCPECHTMIHKNDYALRMIGGRPHILAPPWIDPDQKWRLLGRQRTRILTTLRTTKKHRPVRQ</sequence>
<dbReference type="InterPro" id="IPR002711">
    <property type="entry name" value="HNH"/>
</dbReference>
<proteinExistence type="inferred from homology"/>
<evidence type="ECO:0000313" key="4">
    <source>
        <dbReference type="EMBL" id="MET4582455.1"/>
    </source>
</evidence>
<dbReference type="Pfam" id="PF01844">
    <property type="entry name" value="HNH"/>
    <property type="match status" value="1"/>
</dbReference>
<organism evidence="4 5">
    <name type="scientific">Conyzicola nivalis</name>
    <dbReference type="NCBI Taxonomy" id="1477021"/>
    <lineage>
        <taxon>Bacteria</taxon>
        <taxon>Bacillati</taxon>
        <taxon>Actinomycetota</taxon>
        <taxon>Actinomycetes</taxon>
        <taxon>Micrococcales</taxon>
        <taxon>Microbacteriaceae</taxon>
        <taxon>Conyzicola</taxon>
    </lineage>
</organism>